<dbReference type="Pfam" id="PF13031">
    <property type="entry name" value="DUF3892"/>
    <property type="match status" value="1"/>
</dbReference>
<protein>
    <recommendedName>
        <fullName evidence="3">DUF3892 domain-containing protein</fullName>
    </recommendedName>
</protein>
<accession>A0A0R3BKF4</accession>
<gene>
    <name evidence="1" type="ORF">AOQ72_04390</name>
</gene>
<dbReference type="EMBL" id="LJYF01000051">
    <property type="protein sequence ID" value="KRP85882.1"/>
    <property type="molecule type" value="Genomic_DNA"/>
</dbReference>
<sequence length="95" mass="10803">MATDVQVQCITKHPSHHDPHARIQGIGGVHNGQRWWMTEDDAIRHIENGTYSFFVMVNGRRVDVVVAQHKGRKYLKTTADGYAPNNLLNLPECPR</sequence>
<dbReference type="Proteomes" id="UP000051380">
    <property type="component" value="Unassembled WGS sequence"/>
</dbReference>
<evidence type="ECO:0008006" key="3">
    <source>
        <dbReference type="Google" id="ProtNLM"/>
    </source>
</evidence>
<proteinExistence type="predicted"/>
<dbReference type="OrthoDB" id="826539at2"/>
<evidence type="ECO:0000313" key="2">
    <source>
        <dbReference type="Proteomes" id="UP000051380"/>
    </source>
</evidence>
<dbReference type="InterPro" id="IPR024997">
    <property type="entry name" value="DUF3892"/>
</dbReference>
<evidence type="ECO:0000313" key="1">
    <source>
        <dbReference type="EMBL" id="KRP85882.1"/>
    </source>
</evidence>
<organism evidence="1 2">
    <name type="scientific">Bradyrhizobium yuanmingense</name>
    <dbReference type="NCBI Taxonomy" id="108015"/>
    <lineage>
        <taxon>Bacteria</taxon>
        <taxon>Pseudomonadati</taxon>
        <taxon>Pseudomonadota</taxon>
        <taxon>Alphaproteobacteria</taxon>
        <taxon>Hyphomicrobiales</taxon>
        <taxon>Nitrobacteraceae</taxon>
        <taxon>Bradyrhizobium</taxon>
    </lineage>
</organism>
<reference evidence="1 2" key="1">
    <citation type="submission" date="2015-09" db="EMBL/GenBank/DDBJ databases">
        <title>Draft Genome Sequence of the Strain BR 3267 (Bradyrhizobium yuanmingense) recommended as inoculant for cowpea in Brazil.</title>
        <authorList>
            <person name="Simoes-Araujo J.L."/>
            <person name="Zilli J.E."/>
        </authorList>
    </citation>
    <scope>NUCLEOTIDE SEQUENCE [LARGE SCALE GENOMIC DNA]</scope>
    <source>
        <strain evidence="1 2">BR3267</strain>
    </source>
</reference>
<dbReference type="RefSeq" id="WP_057030442.1">
    <property type="nucleotide sequence ID" value="NZ_LJYF01000051.1"/>
</dbReference>
<dbReference type="AlphaFoldDB" id="A0A0R3BKF4"/>
<comment type="caution">
    <text evidence="1">The sequence shown here is derived from an EMBL/GenBank/DDBJ whole genome shotgun (WGS) entry which is preliminary data.</text>
</comment>
<name>A0A0R3BKF4_9BRAD</name>